<evidence type="ECO:0000256" key="4">
    <source>
        <dbReference type="ARBA" id="ARBA00023172"/>
    </source>
</evidence>
<dbReference type="InterPro" id="IPR001959">
    <property type="entry name" value="Transposase"/>
</dbReference>
<evidence type="ECO:0000313" key="9">
    <source>
        <dbReference type="Proteomes" id="UP000183940"/>
    </source>
</evidence>
<accession>A0A1L9QTZ1</accession>
<sequence length="396" mass="46214">MIVYEFKIKAKPSQYTAIDEAIRTAQFIRNKCLCYWMDRLGNSRNDLNKYCAVLAKEFSFAKNLNSMARQASAERAWFAIERFYENYKKKKTGKKGYPKFKKYSRSVEYKNCGWKLLSPKRIKFTDKNDIGELKLVGTSDLGHYSTAQIKRIRLIRRADGYYCQFCIKVDLKIELEPTNQMVGLDVGLKYFLADSNGHTEPNPRFYREAEKMLKRANRQKSKKYRKNKKPQSKNYHKARKRYARQHLKVSRRREEHAKRIAGSVIHSNDVVAYEDLNIAGLVRNHKLAKSISDAGWSQFRRWLEYFGGKYGRVTIAVPPHYTSQECSNCGEIVKKTLSTRTHICPHCQYVEDRDINAAKVILQRGLKILWGTEEFTLQERSPLGELEKSCPLTASR</sequence>
<evidence type="ECO:0000313" key="8">
    <source>
        <dbReference type="EMBL" id="OJJ26165.1"/>
    </source>
</evidence>
<feature type="domain" description="Probable transposase IS891/IS1136/IS1341" evidence="6">
    <location>
        <begin position="164"/>
        <end position="284"/>
    </location>
</feature>
<reference evidence="8" key="1">
    <citation type="submission" date="2016-10" db="EMBL/GenBank/DDBJ databases">
        <title>CRISPR-Cas defence system in Roseofilum reptotaenium: evidence of a bacteriophage-cyanobacterium arms race in the coral black band disease.</title>
        <authorList>
            <person name="Buerger P."/>
            <person name="Wood-Charlson E.M."/>
            <person name="Weynberg K.D."/>
            <person name="Willis B."/>
            <person name="Van Oppen M.J."/>
        </authorList>
    </citation>
    <scope>NUCLEOTIDE SEQUENCE [LARGE SCALE GENOMIC DNA]</scope>
    <source>
        <strain evidence="8">AO1-A</strain>
    </source>
</reference>
<comment type="similarity">
    <text evidence="1">In the C-terminal section; belongs to the transposase 35 family.</text>
</comment>
<organism evidence="8 9">
    <name type="scientific">Roseofilum reptotaenium AO1-A</name>
    <dbReference type="NCBI Taxonomy" id="1925591"/>
    <lineage>
        <taxon>Bacteria</taxon>
        <taxon>Bacillati</taxon>
        <taxon>Cyanobacteriota</taxon>
        <taxon>Cyanophyceae</taxon>
        <taxon>Desertifilales</taxon>
        <taxon>Desertifilaceae</taxon>
        <taxon>Roseofilum</taxon>
    </lineage>
</organism>
<keyword evidence="9" id="KW-1185">Reference proteome</keyword>
<dbReference type="GO" id="GO:0003677">
    <property type="term" value="F:DNA binding"/>
    <property type="evidence" value="ECO:0007669"/>
    <property type="project" value="UniProtKB-KW"/>
</dbReference>
<dbReference type="EMBL" id="MLAW01000010">
    <property type="protein sequence ID" value="OJJ26165.1"/>
    <property type="molecule type" value="Genomic_DNA"/>
</dbReference>
<dbReference type="Pfam" id="PF01385">
    <property type="entry name" value="OrfB_IS605"/>
    <property type="match status" value="1"/>
</dbReference>
<dbReference type="STRING" id="1925591.BI308_07775"/>
<proteinExistence type="inferred from homology"/>
<protein>
    <submittedName>
        <fullName evidence="8">Transposase</fullName>
    </submittedName>
</protein>
<keyword evidence="2" id="KW-0815">Transposition</keyword>
<keyword evidence="3" id="KW-0238">DNA-binding</keyword>
<dbReference type="NCBIfam" id="NF040570">
    <property type="entry name" value="guided_TnpB"/>
    <property type="match status" value="1"/>
</dbReference>
<keyword evidence="4" id="KW-0233">DNA recombination</keyword>
<dbReference type="Pfam" id="PF07282">
    <property type="entry name" value="Cas12f1-like_TNB"/>
    <property type="match status" value="1"/>
</dbReference>
<evidence type="ECO:0000256" key="3">
    <source>
        <dbReference type="ARBA" id="ARBA00023125"/>
    </source>
</evidence>
<evidence type="ECO:0000259" key="7">
    <source>
        <dbReference type="Pfam" id="PF07282"/>
    </source>
</evidence>
<dbReference type="InterPro" id="IPR010095">
    <property type="entry name" value="Cas12f1-like_TNB"/>
</dbReference>
<feature type="domain" description="Cas12f1-like TNB" evidence="7">
    <location>
        <begin position="296"/>
        <end position="361"/>
    </location>
</feature>
<dbReference type="Proteomes" id="UP000183940">
    <property type="component" value="Unassembled WGS sequence"/>
</dbReference>
<dbReference type="GO" id="GO:0006310">
    <property type="term" value="P:DNA recombination"/>
    <property type="evidence" value="ECO:0007669"/>
    <property type="project" value="UniProtKB-KW"/>
</dbReference>
<dbReference type="GO" id="GO:0032196">
    <property type="term" value="P:transposition"/>
    <property type="evidence" value="ECO:0007669"/>
    <property type="project" value="UniProtKB-KW"/>
</dbReference>
<comment type="caution">
    <text evidence="8">The sequence shown here is derived from an EMBL/GenBank/DDBJ whole genome shotgun (WGS) entry which is preliminary data.</text>
</comment>
<evidence type="ECO:0000256" key="1">
    <source>
        <dbReference type="ARBA" id="ARBA00008761"/>
    </source>
</evidence>
<gene>
    <name evidence="8" type="ORF">BI308_07775</name>
</gene>
<feature type="region of interest" description="Disordered" evidence="5">
    <location>
        <begin position="216"/>
        <end position="250"/>
    </location>
</feature>
<name>A0A1L9QTZ1_9CYAN</name>
<evidence type="ECO:0000259" key="6">
    <source>
        <dbReference type="Pfam" id="PF01385"/>
    </source>
</evidence>
<evidence type="ECO:0000256" key="5">
    <source>
        <dbReference type="SAM" id="MobiDB-lite"/>
    </source>
</evidence>
<dbReference type="AlphaFoldDB" id="A0A1L9QTZ1"/>
<evidence type="ECO:0000256" key="2">
    <source>
        <dbReference type="ARBA" id="ARBA00022578"/>
    </source>
</evidence>